<dbReference type="Proteomes" id="UP000438106">
    <property type="component" value="Unassembled WGS sequence"/>
</dbReference>
<protein>
    <submittedName>
        <fullName evidence="2">DUF1109 family protein</fullName>
    </submittedName>
</protein>
<keyword evidence="1" id="KW-0472">Membrane</keyword>
<dbReference type="InterPro" id="IPR009495">
    <property type="entry name" value="NrsF"/>
</dbReference>
<feature type="transmembrane region" description="Helical" evidence="1">
    <location>
        <begin position="124"/>
        <end position="147"/>
    </location>
</feature>
<name>A0A7X3FRU5_9HYPH</name>
<evidence type="ECO:0000313" key="2">
    <source>
        <dbReference type="EMBL" id="MVS99581.1"/>
    </source>
</evidence>
<feature type="transmembrane region" description="Helical" evidence="1">
    <location>
        <begin position="159"/>
        <end position="178"/>
    </location>
</feature>
<organism evidence="2 3">
    <name type="scientific">Devosia marina</name>
    <dbReference type="NCBI Taxonomy" id="2683198"/>
    <lineage>
        <taxon>Bacteria</taxon>
        <taxon>Pseudomonadati</taxon>
        <taxon>Pseudomonadota</taxon>
        <taxon>Alphaproteobacteria</taxon>
        <taxon>Hyphomicrobiales</taxon>
        <taxon>Devosiaceae</taxon>
        <taxon>Devosia</taxon>
    </lineage>
</organism>
<dbReference type="EMBL" id="WQRF01000003">
    <property type="protein sequence ID" value="MVS99581.1"/>
    <property type="molecule type" value="Genomic_DNA"/>
</dbReference>
<comment type="caution">
    <text evidence="2">The sequence shown here is derived from an EMBL/GenBank/DDBJ whole genome shotgun (WGS) entry which is preliminary data.</text>
</comment>
<keyword evidence="1" id="KW-1133">Transmembrane helix</keyword>
<dbReference type="RefSeq" id="WP_157290420.1">
    <property type="nucleotide sequence ID" value="NZ_WQRF01000003.1"/>
</dbReference>
<accession>A0A7X3FRU5</accession>
<evidence type="ECO:0000313" key="3">
    <source>
        <dbReference type="Proteomes" id="UP000438106"/>
    </source>
</evidence>
<feature type="transmembrane region" description="Helical" evidence="1">
    <location>
        <begin position="190"/>
        <end position="210"/>
    </location>
</feature>
<feature type="transmembrane region" description="Helical" evidence="1">
    <location>
        <begin position="25"/>
        <end position="44"/>
    </location>
</feature>
<dbReference type="AlphaFoldDB" id="A0A7X3FRU5"/>
<sequence>MTNELIDRLTSDLKPIPLRALEKRIWLALAIGLFATILVGPLVLDLLVGRPFGGAWGNSMFWSKLGYTMGLGSLGLIAVPALSRPDQYRIWPLLLASALAVLALIVGTLGWMQSDWAMPVLMGGTAMVCPWLIIVTSAPLLAVLLSVMRRFAPSSPTMAGLAAGLLSGGFGAATYAFYCGETSMMFMATWYSLGVALTALLGAIIGRYLLRW</sequence>
<proteinExistence type="predicted"/>
<keyword evidence="1" id="KW-0812">Transmembrane</keyword>
<reference evidence="2 3" key="1">
    <citation type="submission" date="2019-12" db="EMBL/GenBank/DDBJ databases">
        <title>Devosia maris sp. nov., isolated from the deep seawater.</title>
        <authorList>
            <person name="Liu Y."/>
        </authorList>
    </citation>
    <scope>NUCLEOTIDE SEQUENCE [LARGE SCALE GENOMIC DNA]</scope>
    <source>
        <strain evidence="2 3">L53-10-65</strain>
    </source>
</reference>
<gene>
    <name evidence="2" type="ORF">GO014_11165</name>
</gene>
<feature type="transmembrane region" description="Helical" evidence="1">
    <location>
        <begin position="90"/>
        <end position="112"/>
    </location>
</feature>
<evidence type="ECO:0000256" key="1">
    <source>
        <dbReference type="SAM" id="Phobius"/>
    </source>
</evidence>
<feature type="transmembrane region" description="Helical" evidence="1">
    <location>
        <begin position="64"/>
        <end position="83"/>
    </location>
</feature>
<keyword evidence="3" id="KW-1185">Reference proteome</keyword>
<dbReference type="Pfam" id="PF06532">
    <property type="entry name" value="NrsF"/>
    <property type="match status" value="1"/>
</dbReference>